<evidence type="ECO:0000313" key="1">
    <source>
        <dbReference type="EMBL" id="JAT04608.1"/>
    </source>
</evidence>
<dbReference type="EMBL" id="GECU01003099">
    <property type="protein sequence ID" value="JAT04608.1"/>
    <property type="molecule type" value="Transcribed_RNA"/>
</dbReference>
<proteinExistence type="predicted"/>
<dbReference type="AlphaFoldDB" id="A0A1B6JZI4"/>
<feature type="non-terminal residue" evidence="1">
    <location>
        <position position="1"/>
    </location>
</feature>
<organism evidence="1">
    <name type="scientific">Homalodisca liturata</name>
    <dbReference type="NCBI Taxonomy" id="320908"/>
    <lineage>
        <taxon>Eukaryota</taxon>
        <taxon>Metazoa</taxon>
        <taxon>Ecdysozoa</taxon>
        <taxon>Arthropoda</taxon>
        <taxon>Hexapoda</taxon>
        <taxon>Insecta</taxon>
        <taxon>Pterygota</taxon>
        <taxon>Neoptera</taxon>
        <taxon>Paraneoptera</taxon>
        <taxon>Hemiptera</taxon>
        <taxon>Auchenorrhyncha</taxon>
        <taxon>Membracoidea</taxon>
        <taxon>Cicadellidae</taxon>
        <taxon>Cicadellinae</taxon>
        <taxon>Proconiini</taxon>
        <taxon>Homalodisca</taxon>
    </lineage>
</organism>
<sequence length="124" mass="13608">RQLKSPAEKLGLASPNLSKSLSDVSNIIDFKSVDTFNAKILYLNAQSSMDKCDISVRNMYKSELKKAKLRANETLINSASNPCKAAWSIIADVRSPTTSSAPNISPEAFSNFVVDRSKTEEHQS</sequence>
<accession>A0A1B6JZI4</accession>
<gene>
    <name evidence="1" type="ORF">g.2455</name>
</gene>
<reference evidence="1" key="1">
    <citation type="submission" date="2015-11" db="EMBL/GenBank/DDBJ databases">
        <title>De novo transcriptome assembly of four potential Pierce s Disease insect vectors from Arizona vineyards.</title>
        <authorList>
            <person name="Tassone E.E."/>
        </authorList>
    </citation>
    <scope>NUCLEOTIDE SEQUENCE</scope>
</reference>
<name>A0A1B6JZI4_9HEMI</name>
<protein>
    <submittedName>
        <fullName evidence="1">Uncharacterized protein</fullName>
    </submittedName>
</protein>